<dbReference type="Gene3D" id="2.60.270.50">
    <property type="match status" value="1"/>
</dbReference>
<reference evidence="2 3" key="1">
    <citation type="submission" date="2014-07" db="EMBL/GenBank/DDBJ databases">
        <title>Genome Sequence of Rhodococcus opacus Strain R7, a Biodegrader of Mono- and Polycyclic Aromatic Hydrocarbons.</title>
        <authorList>
            <person name="Di Gennaro P."/>
            <person name="Zampolli J."/>
            <person name="Presti I."/>
            <person name="Cappelletti M."/>
            <person name="D'Ursi P."/>
            <person name="Orro A."/>
            <person name="Mezzelani A."/>
            <person name="Milanesi L."/>
        </authorList>
    </citation>
    <scope>NUCLEOTIDE SEQUENCE [LARGE SCALE GENOMIC DNA]</scope>
    <source>
        <strain evidence="2 3">R7</strain>
    </source>
</reference>
<evidence type="ECO:0000313" key="3">
    <source>
        <dbReference type="Proteomes" id="UP000028488"/>
    </source>
</evidence>
<dbReference type="AlphaFoldDB" id="A0A076EK09"/>
<keyword evidence="1" id="KW-0732">Signal</keyword>
<gene>
    <name evidence="2" type="ORF">EP51_13385</name>
</gene>
<organism evidence="2 3">
    <name type="scientific">Rhodococcus opacus</name>
    <name type="common">Nocardia opaca</name>
    <dbReference type="NCBI Taxonomy" id="37919"/>
    <lineage>
        <taxon>Bacteria</taxon>
        <taxon>Bacillati</taxon>
        <taxon>Actinomycetota</taxon>
        <taxon>Actinomycetes</taxon>
        <taxon>Mycobacteriales</taxon>
        <taxon>Nocardiaceae</taxon>
        <taxon>Rhodococcus</taxon>
    </lineage>
</organism>
<protein>
    <submittedName>
        <fullName evidence="2">Uncharacterized protein</fullName>
    </submittedName>
</protein>
<accession>A0A076EK09</accession>
<dbReference type="RefSeq" id="WP_128639535.1">
    <property type="nucleotide sequence ID" value="NZ_CP008947.1"/>
</dbReference>
<proteinExistence type="predicted"/>
<feature type="signal peptide" evidence="1">
    <location>
        <begin position="1"/>
        <end position="28"/>
    </location>
</feature>
<sequence length="158" mass="16576">MRTTARRRVALFIALPATAVAVTGFAIAAAGVATAGTMPTSGPTIAMTISNDTDLPMVLQGSSNPYGQWIQAPSDYLAPHSSQIVKAFSNDPNGVEVDATYSLPGGAQAVFRADNYSNMTDVDGTRVDANYGHAYGISSWIDSGYPTMNAGYHLYGHP</sequence>
<feature type="chain" id="PRO_5001711289" evidence="1">
    <location>
        <begin position="29"/>
        <end position="158"/>
    </location>
</feature>
<evidence type="ECO:0000313" key="2">
    <source>
        <dbReference type="EMBL" id="AII05567.1"/>
    </source>
</evidence>
<name>A0A076EK09_RHOOP</name>
<dbReference type="Proteomes" id="UP000028488">
    <property type="component" value="Chromosome"/>
</dbReference>
<dbReference type="eggNOG" id="ENOG5031EJ2">
    <property type="taxonomic scope" value="Bacteria"/>
</dbReference>
<evidence type="ECO:0000256" key="1">
    <source>
        <dbReference type="SAM" id="SignalP"/>
    </source>
</evidence>
<dbReference type="EMBL" id="CP008947">
    <property type="protein sequence ID" value="AII05567.1"/>
    <property type="molecule type" value="Genomic_DNA"/>
</dbReference>